<dbReference type="KEGG" id="tpla:ElP_03200"/>
<keyword evidence="2" id="KW-1185">Reference proteome</keyword>
<name>A0A518GV73_9BACT</name>
<dbReference type="AlphaFoldDB" id="A0A518GV73"/>
<evidence type="ECO:0000313" key="1">
    <source>
        <dbReference type="EMBL" id="QDV32487.1"/>
    </source>
</evidence>
<gene>
    <name evidence="1" type="ORF">ElP_03200</name>
</gene>
<sequence length="329" mass="35271">MPPPESNADLKLDTPWLLGSMTADETRAWRWLGRETPRLSLFARDELPWLLWREVPGSERLSDIRMRLLFDRWALANGLPLMPLPWPRPLDLFPPPLDPSFLPPPPTPNLLTPPKIPAAPTSGDSKFAEYFKALANIPTEVTVVKGSDGQVTLGIGGLTADLKTRHDLKLKGNVAPGGAEGTLKKGDFSSKVTAGWDGKLTLGLGYRGVSLGGEVGPEKWSTRIGFRLGPGMPDLSQLGTLFTGAVDSFGAVASAADRFTRHTDPGRLVEEVKPHLDPLKKAGKAVQQVSKSKSGQLSFEIGVGLGGATTGPDAGKVKPTVKGLLTYTF</sequence>
<reference evidence="1 2" key="1">
    <citation type="submission" date="2019-02" db="EMBL/GenBank/DDBJ databases">
        <title>Deep-cultivation of Planctomycetes and their phenomic and genomic characterization uncovers novel biology.</title>
        <authorList>
            <person name="Wiegand S."/>
            <person name="Jogler M."/>
            <person name="Boedeker C."/>
            <person name="Pinto D."/>
            <person name="Vollmers J."/>
            <person name="Rivas-Marin E."/>
            <person name="Kohn T."/>
            <person name="Peeters S.H."/>
            <person name="Heuer A."/>
            <person name="Rast P."/>
            <person name="Oberbeckmann S."/>
            <person name="Bunk B."/>
            <person name="Jeske O."/>
            <person name="Meyerdierks A."/>
            <person name="Storesund J.E."/>
            <person name="Kallscheuer N."/>
            <person name="Luecker S."/>
            <person name="Lage O.M."/>
            <person name="Pohl T."/>
            <person name="Merkel B.J."/>
            <person name="Hornburger P."/>
            <person name="Mueller R.-W."/>
            <person name="Bruemmer F."/>
            <person name="Labrenz M."/>
            <person name="Spormann A.M."/>
            <person name="Op den Camp H."/>
            <person name="Overmann J."/>
            <person name="Amann R."/>
            <person name="Jetten M.S.M."/>
            <person name="Mascher T."/>
            <person name="Medema M.H."/>
            <person name="Devos D.P."/>
            <person name="Kaster A.-K."/>
            <person name="Ovreas L."/>
            <person name="Rohde M."/>
            <person name="Galperin M.Y."/>
            <person name="Jogler C."/>
        </authorList>
    </citation>
    <scope>NUCLEOTIDE SEQUENCE [LARGE SCALE GENOMIC DNA]</scope>
    <source>
        <strain evidence="1 2">ElP</strain>
    </source>
</reference>
<accession>A0A518GV73</accession>
<organism evidence="1 2">
    <name type="scientific">Tautonia plasticadhaerens</name>
    <dbReference type="NCBI Taxonomy" id="2527974"/>
    <lineage>
        <taxon>Bacteria</taxon>
        <taxon>Pseudomonadati</taxon>
        <taxon>Planctomycetota</taxon>
        <taxon>Planctomycetia</taxon>
        <taxon>Isosphaerales</taxon>
        <taxon>Isosphaeraceae</taxon>
        <taxon>Tautonia</taxon>
    </lineage>
</organism>
<evidence type="ECO:0000313" key="2">
    <source>
        <dbReference type="Proteomes" id="UP000317835"/>
    </source>
</evidence>
<dbReference type="Proteomes" id="UP000317835">
    <property type="component" value="Chromosome"/>
</dbReference>
<dbReference type="EMBL" id="CP036426">
    <property type="protein sequence ID" value="QDV32487.1"/>
    <property type="molecule type" value="Genomic_DNA"/>
</dbReference>
<proteinExistence type="predicted"/>
<dbReference type="RefSeq" id="WP_145266614.1">
    <property type="nucleotide sequence ID" value="NZ_CP036426.1"/>
</dbReference>
<protein>
    <submittedName>
        <fullName evidence="1">Uncharacterized protein</fullName>
    </submittedName>
</protein>